<name>J9GF78_9ZZZZ</name>
<sequence>MASLPITAETDERFTFTKEGISFEYSTDNSQFIPIFAD</sequence>
<organism evidence="1">
    <name type="scientific">gut metagenome</name>
    <dbReference type="NCBI Taxonomy" id="749906"/>
    <lineage>
        <taxon>unclassified sequences</taxon>
        <taxon>metagenomes</taxon>
        <taxon>organismal metagenomes</taxon>
    </lineage>
</organism>
<dbReference type="EMBL" id="AMCI01001438">
    <property type="protein sequence ID" value="EJX05554.1"/>
    <property type="molecule type" value="Genomic_DNA"/>
</dbReference>
<protein>
    <submittedName>
        <fullName evidence="1">Uncharacterized protein</fullName>
    </submittedName>
</protein>
<comment type="caution">
    <text evidence="1">The sequence shown here is derived from an EMBL/GenBank/DDBJ whole genome shotgun (WGS) entry which is preliminary data.</text>
</comment>
<proteinExistence type="predicted"/>
<dbReference type="AlphaFoldDB" id="J9GF78"/>
<gene>
    <name evidence="1" type="ORF">EVA_06329</name>
</gene>
<evidence type="ECO:0000313" key="1">
    <source>
        <dbReference type="EMBL" id="EJX05554.1"/>
    </source>
</evidence>
<reference evidence="1" key="1">
    <citation type="journal article" date="2012" name="PLoS ONE">
        <title>Gene sets for utilization of primary and secondary nutrition supplies in the distal gut of endangered iberian lynx.</title>
        <authorList>
            <person name="Alcaide M."/>
            <person name="Messina E."/>
            <person name="Richter M."/>
            <person name="Bargiela R."/>
            <person name="Peplies J."/>
            <person name="Huws S.A."/>
            <person name="Newbold C.J."/>
            <person name="Golyshin P.N."/>
            <person name="Simon M.A."/>
            <person name="Lopez G."/>
            <person name="Yakimov M.M."/>
            <person name="Ferrer M."/>
        </authorList>
    </citation>
    <scope>NUCLEOTIDE SEQUENCE</scope>
</reference>
<accession>J9GF78</accession>